<dbReference type="EMBL" id="LUHQ01000002">
    <property type="protein sequence ID" value="OAP09736.1"/>
    <property type="molecule type" value="Genomic_DNA"/>
</dbReference>
<sequence length="108" mass="12108">MSGALAWQVKKLILNKKKILWVLERRSHGLLFFPGISSPLCVSSCLCSISLPALSHFISFLNAHIHSKTDHKQSLRPIWSSGAITNLLAQQPRELNQVLISILNRILN</sequence>
<organism evidence="1 2">
    <name type="scientific">Arabidopsis thaliana</name>
    <name type="common">Mouse-ear cress</name>
    <dbReference type="NCBI Taxonomy" id="3702"/>
    <lineage>
        <taxon>Eukaryota</taxon>
        <taxon>Viridiplantae</taxon>
        <taxon>Streptophyta</taxon>
        <taxon>Embryophyta</taxon>
        <taxon>Tracheophyta</taxon>
        <taxon>Spermatophyta</taxon>
        <taxon>Magnoliopsida</taxon>
        <taxon>eudicotyledons</taxon>
        <taxon>Gunneridae</taxon>
        <taxon>Pentapetalae</taxon>
        <taxon>rosids</taxon>
        <taxon>malvids</taxon>
        <taxon>Brassicales</taxon>
        <taxon>Brassicaceae</taxon>
        <taxon>Camelineae</taxon>
        <taxon>Arabidopsis</taxon>
    </lineage>
</organism>
<name>A0A178VVA4_ARATH</name>
<proteinExistence type="predicted"/>
<protein>
    <submittedName>
        <fullName evidence="1">Uncharacterized protein</fullName>
    </submittedName>
</protein>
<reference evidence="2" key="1">
    <citation type="journal article" date="2016" name="Proc. Natl. Acad. Sci. U.S.A.">
        <title>Chromosome-level assembly of Arabidopsis thaliana Ler reveals the extent of translocation and inversion polymorphisms.</title>
        <authorList>
            <person name="Zapata L."/>
            <person name="Ding J."/>
            <person name="Willing E.M."/>
            <person name="Hartwig B."/>
            <person name="Bezdan D."/>
            <person name="Jiao W.B."/>
            <person name="Patel V."/>
            <person name="Velikkakam James G."/>
            <person name="Koornneef M."/>
            <person name="Ossowski S."/>
            <person name="Schneeberger K."/>
        </authorList>
    </citation>
    <scope>NUCLEOTIDE SEQUENCE [LARGE SCALE GENOMIC DNA]</scope>
    <source>
        <strain evidence="2">cv. Landsberg erecta</strain>
    </source>
</reference>
<comment type="caution">
    <text evidence="1">The sequence shown here is derived from an EMBL/GenBank/DDBJ whole genome shotgun (WGS) entry which is preliminary data.</text>
</comment>
<evidence type="ECO:0000313" key="2">
    <source>
        <dbReference type="Proteomes" id="UP000078284"/>
    </source>
</evidence>
<gene>
    <name evidence="1" type="ordered locus">AXX17_At2g13770</name>
</gene>
<evidence type="ECO:0000313" key="1">
    <source>
        <dbReference type="EMBL" id="OAP09736.1"/>
    </source>
</evidence>
<dbReference type="Proteomes" id="UP000078284">
    <property type="component" value="Chromosome 2"/>
</dbReference>
<dbReference type="AlphaFoldDB" id="A0A178VVA4"/>
<accession>A0A178VVA4</accession>